<evidence type="ECO:0000313" key="1">
    <source>
        <dbReference type="EMBL" id="TSE35685.1"/>
    </source>
</evidence>
<protein>
    <submittedName>
        <fullName evidence="1">GspI: type II secretion system protein I</fullName>
    </submittedName>
</protein>
<gene>
    <name evidence="1" type="ORF">Tfont_02196</name>
</gene>
<dbReference type="Proteomes" id="UP000316388">
    <property type="component" value="Unassembled WGS sequence"/>
</dbReference>
<reference evidence="1 2" key="1">
    <citation type="submission" date="2019-07" db="EMBL/GenBank/DDBJ databases">
        <title>Tepidimonas fonticaldi AT-A2 draft genome.</title>
        <authorList>
            <person name="Da Costa M.S."/>
            <person name="Froufe H.J.C."/>
            <person name="Egas C."/>
            <person name="Albuquerque L."/>
        </authorList>
    </citation>
    <scope>NUCLEOTIDE SEQUENCE [LARGE SCALE GENOMIC DNA]</scope>
    <source>
        <strain evidence="1 2">AT-A2</strain>
    </source>
</reference>
<dbReference type="AlphaFoldDB" id="A0A554XIM9"/>
<dbReference type="NCBIfam" id="TIGR02532">
    <property type="entry name" value="IV_pilin_GFxxxE"/>
    <property type="match status" value="1"/>
</dbReference>
<dbReference type="InterPro" id="IPR012902">
    <property type="entry name" value="N_methyl_site"/>
</dbReference>
<dbReference type="EMBL" id="VJOO01000024">
    <property type="protein sequence ID" value="TSE35685.1"/>
    <property type="molecule type" value="Genomic_DNA"/>
</dbReference>
<organism evidence="1 2">
    <name type="scientific">Tepidimonas fonticaldi</name>
    <dbReference type="NCBI Taxonomy" id="1101373"/>
    <lineage>
        <taxon>Bacteria</taxon>
        <taxon>Pseudomonadati</taxon>
        <taxon>Pseudomonadota</taxon>
        <taxon>Betaproteobacteria</taxon>
        <taxon>Burkholderiales</taxon>
        <taxon>Tepidimonas</taxon>
    </lineage>
</organism>
<name>A0A554XIM9_9BURK</name>
<evidence type="ECO:0000313" key="2">
    <source>
        <dbReference type="Proteomes" id="UP000316388"/>
    </source>
</evidence>
<accession>A0A554XIM9</accession>
<proteinExistence type="predicted"/>
<dbReference type="RefSeq" id="WP_185974522.1">
    <property type="nucleotide sequence ID" value="NZ_VJOO01000024.1"/>
</dbReference>
<comment type="caution">
    <text evidence="1">The sequence shown here is derived from an EMBL/GenBank/DDBJ whole genome shotgun (WGS) entry which is preliminary data.</text>
</comment>
<sequence length="129" mass="13671">MRGFTLLEALIAIAIAALALGALARAAGQGARTAAEVADRQQAAMVARAVVSTGTFAEDYLAAPEGESPPWAWRVRVTPQPAVLADAAHSQPDQTLPAARVLVEVFRLGERDAEPVWVLSAWKPYRTAP</sequence>
<dbReference type="Pfam" id="PF07963">
    <property type="entry name" value="N_methyl"/>
    <property type="match status" value="1"/>
</dbReference>